<evidence type="ECO:0000256" key="8">
    <source>
        <dbReference type="SAM" id="MobiDB-lite"/>
    </source>
</evidence>
<dbReference type="InterPro" id="IPR001878">
    <property type="entry name" value="Znf_CCHC"/>
</dbReference>
<dbReference type="Gene3D" id="4.10.60.10">
    <property type="entry name" value="Zinc finger, CCHC-type"/>
    <property type="match status" value="2"/>
</dbReference>
<feature type="domain" description="CCHC-type" evidence="9">
    <location>
        <begin position="135"/>
        <end position="150"/>
    </location>
</feature>
<evidence type="ECO:0000256" key="2">
    <source>
        <dbReference type="ARBA" id="ARBA00022737"/>
    </source>
</evidence>
<evidence type="ECO:0000256" key="1">
    <source>
        <dbReference type="ARBA" id="ARBA00022723"/>
    </source>
</evidence>
<dbReference type="Gene3D" id="3.30.1460.50">
    <property type="match status" value="1"/>
</dbReference>
<proteinExistence type="predicted"/>
<sequence length="491" mass="55456">MTRWARANNVHKHKPTEATPWSQLRAGKPGRIKEIDTRTRRGSSSGPLAWDCASRSPRHIQPCPGRKRANNEREHDVNGFMDYLKQTQQTQQSLTLGPRKGASLGGDVATAIKKDKRSGIRRVKRQNAKKKNMVCFYCRKPGHGLANCPEADNDEELGRGICYRCGSTEHEIQTCRAKVDPALGDYANAKCFICGQTGHLSKSCPDNPKGLYAAGGCCRVCGSVEHFQKDCPEHQTSANSITLSRLSNQMSADQEDICVSVKKLPPKKTKMSDKEGSSAASCYLDEKSFHLSCQLFLQYSSVLKDGWSWTEFKGVKEGYMKKTILIPGRLCSLLNQFWKHKTEDVDALVEDQVDDDTENQAVCENQAVMCYEYHVLYSCSYQVPVLYFRASTLDGRLLSLEEVWNNIRPNYRKHLLQGPWDTLTQQEHPLLGQPFFVLHPCRTEEFMRPVLQMAHVEKRKVNYIVTWLSVMGPMVRLEVPLSYCTAVAAPD</sequence>
<dbReference type="PANTHER" id="PTHR46242">
    <property type="entry name" value="ZINC FINGER CCHC DOMAIN-CONTAINING PROTEIN 9 ZCCHC9"/>
    <property type="match status" value="1"/>
</dbReference>
<dbReference type="GO" id="GO:0005730">
    <property type="term" value="C:nucleolus"/>
    <property type="evidence" value="ECO:0007669"/>
    <property type="project" value="TreeGrafter"/>
</dbReference>
<evidence type="ECO:0000256" key="3">
    <source>
        <dbReference type="ARBA" id="ARBA00022771"/>
    </source>
</evidence>
<dbReference type="GO" id="GO:0006914">
    <property type="term" value="P:autophagy"/>
    <property type="evidence" value="ECO:0007669"/>
    <property type="project" value="UniProtKB-KW"/>
</dbReference>
<reference evidence="10" key="3">
    <citation type="submission" date="2025-09" db="UniProtKB">
        <authorList>
            <consortium name="Ensembl"/>
        </authorList>
    </citation>
    <scope>IDENTIFICATION</scope>
</reference>
<dbReference type="GO" id="GO:0003676">
    <property type="term" value="F:nucleic acid binding"/>
    <property type="evidence" value="ECO:0007669"/>
    <property type="project" value="InterPro"/>
</dbReference>
<evidence type="ECO:0000256" key="7">
    <source>
        <dbReference type="PROSITE-ProRule" id="PRU00047"/>
    </source>
</evidence>
<dbReference type="Pfam" id="PF03987">
    <property type="entry name" value="Autophagy_act_C"/>
    <property type="match status" value="1"/>
</dbReference>
<evidence type="ECO:0000256" key="5">
    <source>
        <dbReference type="ARBA" id="ARBA00022833"/>
    </source>
</evidence>
<keyword evidence="5" id="KW-0862">Zinc</keyword>
<accession>A0A3B4DML2</accession>
<dbReference type="Proteomes" id="UP001501920">
    <property type="component" value="Chromosome 18"/>
</dbReference>
<dbReference type="Ensembl" id="ENSPNAT00000010789.2">
    <property type="protein sequence ID" value="ENSPNAP00000024174.2"/>
    <property type="gene ID" value="ENSPNAG00000008675.2"/>
</dbReference>
<evidence type="ECO:0000259" key="9">
    <source>
        <dbReference type="PROSITE" id="PS50158"/>
    </source>
</evidence>
<keyword evidence="2" id="KW-0677">Repeat</keyword>
<keyword evidence="1" id="KW-0479">Metal-binding</keyword>
<keyword evidence="11" id="KW-1185">Reference proteome</keyword>
<feature type="region of interest" description="Disordered" evidence="8">
    <location>
        <begin position="1"/>
        <end position="71"/>
    </location>
</feature>
<evidence type="ECO:0000256" key="6">
    <source>
        <dbReference type="ARBA" id="ARBA00023006"/>
    </source>
</evidence>
<reference evidence="10 11" key="1">
    <citation type="submission" date="2020-10" db="EMBL/GenBank/DDBJ databases">
        <title>Pygocentrus nattereri (red-bellied piranha) genome, fPygNat1, primary haplotype.</title>
        <authorList>
            <person name="Myers G."/>
            <person name="Meyer A."/>
            <person name="Karagic N."/>
            <person name="Pippel M."/>
            <person name="Winkler S."/>
            <person name="Tracey A."/>
            <person name="Wood J."/>
            <person name="Formenti G."/>
            <person name="Howe K."/>
            <person name="Fedrigo O."/>
            <person name="Jarvis E.D."/>
        </authorList>
    </citation>
    <scope>NUCLEOTIDE SEQUENCE [LARGE SCALE GENOMIC DNA]</scope>
</reference>
<name>A0A3B4DML2_PYGNA</name>
<protein>
    <submittedName>
        <fullName evidence="10">ATG10 autophagy related 10 homolog (S. cerevisiae)</fullName>
    </submittedName>
</protein>
<dbReference type="GO" id="GO:0019787">
    <property type="term" value="F:ubiquitin-like protein transferase activity"/>
    <property type="evidence" value="ECO:0007669"/>
    <property type="project" value="InterPro"/>
</dbReference>
<dbReference type="STRING" id="42514.ENSPNAP00000024174"/>
<dbReference type="OMA" id="CGEMGQL"/>
<dbReference type="GO" id="GO:0008270">
    <property type="term" value="F:zinc ion binding"/>
    <property type="evidence" value="ECO:0007669"/>
    <property type="project" value="UniProtKB-KW"/>
</dbReference>
<dbReference type="PANTHER" id="PTHR46242:SF1">
    <property type="entry name" value="ZINC FINGER CCHC DOMAIN-CONTAINING PROTEIN 9"/>
    <property type="match status" value="1"/>
</dbReference>
<dbReference type="InterPro" id="IPR042246">
    <property type="entry name" value="ZCCHC9"/>
</dbReference>
<keyword evidence="6" id="KW-0072">Autophagy</keyword>
<dbReference type="InterPro" id="IPR036875">
    <property type="entry name" value="Znf_CCHC_sf"/>
</dbReference>
<reference evidence="10" key="2">
    <citation type="submission" date="2025-08" db="UniProtKB">
        <authorList>
            <consortium name="Ensembl"/>
        </authorList>
    </citation>
    <scope>IDENTIFICATION</scope>
</reference>
<evidence type="ECO:0000313" key="11">
    <source>
        <dbReference type="Proteomes" id="UP001501920"/>
    </source>
</evidence>
<dbReference type="GeneTree" id="ENSGT00390000000924"/>
<keyword evidence="3 7" id="KW-0863">Zinc-finger</keyword>
<dbReference type="FunFam" id="4.10.60.10:FF:000091">
    <property type="entry name" value="Zinc finger CCHC-type-containing 9"/>
    <property type="match status" value="1"/>
</dbReference>
<dbReference type="SMART" id="SM00343">
    <property type="entry name" value="ZnF_C2HC"/>
    <property type="match status" value="4"/>
</dbReference>
<dbReference type="SUPFAM" id="SSF57756">
    <property type="entry name" value="Retrovirus zinc finger-like domains"/>
    <property type="match status" value="2"/>
</dbReference>
<keyword evidence="4" id="KW-0833">Ubl conjugation pathway</keyword>
<dbReference type="InterPro" id="IPR007135">
    <property type="entry name" value="Atg3/Atg10"/>
</dbReference>
<dbReference type="AlphaFoldDB" id="A0A3B4DML2"/>
<dbReference type="PROSITE" id="PS50158">
    <property type="entry name" value="ZF_CCHC"/>
    <property type="match status" value="2"/>
</dbReference>
<dbReference type="Pfam" id="PF00098">
    <property type="entry name" value="zf-CCHC"/>
    <property type="match status" value="1"/>
</dbReference>
<evidence type="ECO:0000256" key="4">
    <source>
        <dbReference type="ARBA" id="ARBA00022786"/>
    </source>
</evidence>
<feature type="domain" description="CCHC-type" evidence="9">
    <location>
        <begin position="190"/>
        <end position="206"/>
    </location>
</feature>
<organism evidence="10 11">
    <name type="scientific">Pygocentrus nattereri</name>
    <name type="common">Red-bellied piranha</name>
    <dbReference type="NCBI Taxonomy" id="42514"/>
    <lineage>
        <taxon>Eukaryota</taxon>
        <taxon>Metazoa</taxon>
        <taxon>Chordata</taxon>
        <taxon>Craniata</taxon>
        <taxon>Vertebrata</taxon>
        <taxon>Euteleostomi</taxon>
        <taxon>Actinopterygii</taxon>
        <taxon>Neopterygii</taxon>
        <taxon>Teleostei</taxon>
        <taxon>Ostariophysi</taxon>
        <taxon>Characiformes</taxon>
        <taxon>Characoidei</taxon>
        <taxon>Pygocentrus</taxon>
    </lineage>
</organism>
<evidence type="ECO:0000313" key="10">
    <source>
        <dbReference type="Ensembl" id="ENSPNAP00000024174.2"/>
    </source>
</evidence>